<evidence type="ECO:0000256" key="3">
    <source>
        <dbReference type="SAM" id="Phobius"/>
    </source>
</evidence>
<dbReference type="SUPFAM" id="SSF52058">
    <property type="entry name" value="L domain-like"/>
    <property type="match status" value="8"/>
</dbReference>
<keyword evidence="3" id="KW-0812">Transmembrane</keyword>
<dbReference type="InterPro" id="IPR001611">
    <property type="entry name" value="Leu-rich_rpt"/>
</dbReference>
<dbReference type="Pfam" id="PF01498">
    <property type="entry name" value="HTH_Tnp_Tc3_2"/>
    <property type="match status" value="1"/>
</dbReference>
<feature type="domain" description="Transposase Tc1-like" evidence="4">
    <location>
        <begin position="1174"/>
        <end position="1233"/>
    </location>
</feature>
<dbReference type="InterPro" id="IPR002492">
    <property type="entry name" value="Transposase_Tc1-like"/>
</dbReference>
<organism evidence="5 6">
    <name type="scientific">Limulus polyphemus</name>
    <name type="common">Atlantic horseshoe crab</name>
    <dbReference type="NCBI Taxonomy" id="6850"/>
    <lineage>
        <taxon>Eukaryota</taxon>
        <taxon>Metazoa</taxon>
        <taxon>Ecdysozoa</taxon>
        <taxon>Arthropoda</taxon>
        <taxon>Chelicerata</taxon>
        <taxon>Merostomata</taxon>
        <taxon>Xiphosura</taxon>
        <taxon>Limulidae</taxon>
        <taxon>Limulus</taxon>
    </lineage>
</organism>
<evidence type="ECO:0000313" key="6">
    <source>
        <dbReference type="RefSeq" id="XP_022254126.1"/>
    </source>
</evidence>
<dbReference type="RefSeq" id="XP_022254126.1">
    <property type="nucleotide sequence ID" value="XM_022398418.1"/>
</dbReference>
<dbReference type="Proteomes" id="UP000694941">
    <property type="component" value="Unplaced"/>
</dbReference>
<dbReference type="PROSITE" id="PS51450">
    <property type="entry name" value="LRR"/>
    <property type="match status" value="25"/>
</dbReference>
<evidence type="ECO:0000313" key="5">
    <source>
        <dbReference type="Proteomes" id="UP000694941"/>
    </source>
</evidence>
<evidence type="ECO:0000256" key="2">
    <source>
        <dbReference type="ARBA" id="ARBA00022737"/>
    </source>
</evidence>
<feature type="transmembrane region" description="Helical" evidence="3">
    <location>
        <begin position="2496"/>
        <end position="2518"/>
    </location>
</feature>
<dbReference type="Pfam" id="PF00560">
    <property type="entry name" value="LRR_1"/>
    <property type="match status" value="1"/>
</dbReference>
<dbReference type="SMART" id="SM00365">
    <property type="entry name" value="LRR_SD22"/>
    <property type="match status" value="28"/>
</dbReference>
<protein>
    <submittedName>
        <fullName evidence="6">Uncharacterized protein LOC106469854</fullName>
    </submittedName>
</protein>
<dbReference type="InterPro" id="IPR026906">
    <property type="entry name" value="LRR_5"/>
</dbReference>
<dbReference type="SMART" id="SM00364">
    <property type="entry name" value="LRR_BAC"/>
    <property type="match status" value="21"/>
</dbReference>
<gene>
    <name evidence="6" type="primary">LOC106469854</name>
</gene>
<keyword evidence="2" id="KW-0677">Repeat</keyword>
<reference evidence="6" key="1">
    <citation type="submission" date="2025-08" db="UniProtKB">
        <authorList>
            <consortium name="RefSeq"/>
        </authorList>
    </citation>
    <scope>IDENTIFICATION</scope>
    <source>
        <tissue evidence="6">Muscle</tissue>
    </source>
</reference>
<accession>A0ABM1TE20</accession>
<dbReference type="PRINTS" id="PR00019">
    <property type="entry name" value="LEURICHRPT"/>
</dbReference>
<name>A0ABM1TE20_LIMPO</name>
<keyword evidence="1" id="KW-0433">Leucine-rich repeat</keyword>
<dbReference type="SMART" id="SM00369">
    <property type="entry name" value="LRR_TYP"/>
    <property type="match status" value="56"/>
</dbReference>
<dbReference type="PANTHER" id="PTHR45712:SF22">
    <property type="entry name" value="INSULIN-LIKE GROWTH FACTOR-BINDING PROTEIN COMPLEX ACID LABILE SUBUNIT"/>
    <property type="match status" value="1"/>
</dbReference>
<proteinExistence type="predicted"/>
<dbReference type="InterPro" id="IPR003591">
    <property type="entry name" value="Leu-rich_rpt_typical-subtyp"/>
</dbReference>
<evidence type="ECO:0000256" key="1">
    <source>
        <dbReference type="ARBA" id="ARBA00022614"/>
    </source>
</evidence>
<dbReference type="Pfam" id="PF13855">
    <property type="entry name" value="LRR_8"/>
    <property type="match status" value="12"/>
</dbReference>
<evidence type="ECO:0000259" key="4">
    <source>
        <dbReference type="Pfam" id="PF01498"/>
    </source>
</evidence>
<dbReference type="Pfam" id="PF13306">
    <property type="entry name" value="LRR_5"/>
    <property type="match status" value="1"/>
</dbReference>
<sequence length="2617" mass="297333">MLDRVDRSRRVKKEPWMFLVRILVVLTALLLTALGSEIQVQYPPCQFNPLCTCSKSGPNLGLVSCHSVPMTTLPANLNQSIIFHLSFTDNGLRSLPDFSLQGTGMWKLKVSKNLITSLSVNALAGLERTLWELDLSHNKIVIVPSKAIRHMQKLRSLDLSNNQLMDIIPGDFDGLENTLKILRLSKNSISNLQPDSFKGLTQLEVLDLSSNIISKLHESTFQSDLPRLRYINLENNILSDIPYLALKRLKALEIVNLNSNKIYSIFTPAFTEKLSLDEIHLEDNEMLTLQPSSFKNFDILNKTFLSFNPIETVNSEAFKDVKLREIYLRNCKAYYISPNAFSGLEKHLQVLDLGFNNLSNFPKLALEELEVLRSLSLRENKISTIPKNVFQKMRFTLQQLDLTGQDMAYISTTDIGDLQHLRVLQVKSLKTNTLSENDLEMIGPGLEKLNLAFNSIEFIEQGAFSSTPSLKEINLSHNNLKHMEAKMFDPFSHSLEVLDLHQALAIPRLPPALFHALHSLQEIELSSNYITSLSTETFRDMYELEKINLNFNKITQIKSGLFKNQDIPNIVRIDLAFNQIVEIKTHAFEGLKTLQSLKLHDNLVTTIKKRGFANLNSLIHLSLEGNRISHIQSESFQNLPSLQILDLSHNKLKNIQLDSFDQIGTLSTLKVNISYNELEELVPNNDTLGSFANIKVLDFSHNNISDIQPEYFDSVRNSLTHLFLNNNNLFNITSSMFSIIHHLLVIRLNNNNIGLVQAGAFQEVSNLQILDLSNNKIIDVPSDMLEETTKLRVLDVSNNILRNLPDDLLKGTRVEILKLANNKLSNFPDNGLIPVNQTLQYLDLSVNNIRFLNSDDVKFFSNLLFLDLSRNLLKELAGETLAHLNKLLELHLSHNSFQLINDRMFHHLFHSLKTLNLAGTGLNVVPQLDLPNLLHLNLSYNSMKFIHSISLANLTNIRHLDISYNLLPLPANNAWHVLPRLQQLDISGNPILSISNDSFMSLNQLEVLHMQNLPVQNFQPGAFEPLTVLKTLEIDTYPQIRSFKIAKMLEHNFGLQRLHLHVQENTFRDVFTVKLPKKVKYVALEGKKLHHVSKDSFHHIETGQLNIQIIKTNITHLPSVFFQGIRNVKNISLDLRHNRLQFVGNAISEVKRRNLENLFLSDNQWICDCNIAWARRNRFAPAVNLHNSIQDATGVRMSTQTVHRRLLKAHLRATRPASYAPLSQQYRQARLHWLENTGGGMCNNEGPYSSLTSPAIVWTFLKDAGEFAKKMPRMTVAVVLMIVATFINSIQNQETLHCEDMIRNIHLPCICSISLENGTSVNCDEIFFFGDFPILPYHHHIYSFSQRHAGLQNLEAQLFTASDIPLKIVDFSHNLLRRLTERVFDGIEDTVEEIHLSHNLLGDQLNPIFSTGELQELPKLRVLDLSANQLRALDSEIFRGLDNLEELNLGENELTTVPTSSLQGLLALKIIALQENLIEQLPQRSFPNLPTVKILNLTSNDISFVQDGAFATLSGLETLLLGGNRLNFLPSDAFARLDNLHMLDLSSNHFKFVPLRPLTKLVGLKRLLLPSNNIHSLEETPLADLNALEYFDLRRNGIIGIPKNIFVGMLNMKELYLDVNIIRTLGENTFIGLEQLETLTLNDNQIFTFPNTATSRLENLKKLSLDYNRIVVISSDILKTSTHLEELSLAFNLIREIPDNLFENFNRLQLLNLHGNNIELFNNNKILGLEQSLWILDIGYNEINQLPKLNLPKLFIFNLARNKLSTLIPETFEMLQDLRYLNLSLNQITNIPKTTFQKLSKLENLDLHKNLLQSISQDLFKNLSLKVLDLSKNQLIELEQKSFQKLSKLEKLDLSMNRLAMIKNGAFDELDSLKYLNLRGNNLESFKGDIFTTRTELEIINLSHNQIIYLYPNSFSIHRSLKKINLSFNRLTFFPSETLKSVQTLGHINLQGNKLQSLDHADFANMVNLKILELQDNKIKDIKEKAFQNSTQLHWIYLQNNQISSLPELLFKGISHLNLDLSNNSLSEISIEMFNRLNVFTLESINLARNKFTQFPNIGLKRQYSFLENLNLSHNEIRNLPSNDDVLVNIKNIDLSFNPLTVDAHKVLLSEPKSIRELHLANVRLEALPVLESPFLRILNVSQNRITKLQDDVFQKSNHIYSLDLSQNKIPNLSVSFENVWPKISGLQKLDLSNNPILYIVKGDFDSLSKLRHLAISDLNELSLLECESLEKLHLLKSLRLYGYQSLSTLASTDCLQYAHGLQSLAIEITEPKLQTQLQKVYSPKLQDLEVWGSQIKSISSSAFASIRSPKIEIKLHGTSINSLPATIFLPLPLSTHITLNVKGNKISSLRPQLLRTLDNKQRDILLLGLNFNTIMCDCNVKPLWLWIVEKGNEEQEDFSEFFNLECSDPPQLAHQKLQSLQMEDLVCVDRTTTTISTTSWTSTQHFTTTPHHTSTPQNHENNIIFQPQHTTTPQSMGEMSSATSSKSALTKVDTMIIAIVAGVVAFVCLVIIIICIIRLRRAKPHFTAGPLAGPLALRAQGKCTCLKPPPNSCTCFPPYPIPLPYPPPGLHLGPQMQPTHLPMPPQCISGNTLGRPAPFKTQPYYVTYPESENENR</sequence>
<dbReference type="InterPro" id="IPR032675">
    <property type="entry name" value="LRR_dom_sf"/>
</dbReference>
<keyword evidence="3" id="KW-1133">Transmembrane helix</keyword>
<dbReference type="Gene3D" id="3.80.10.10">
    <property type="entry name" value="Ribonuclease Inhibitor"/>
    <property type="match status" value="15"/>
</dbReference>
<dbReference type="InterPro" id="IPR050333">
    <property type="entry name" value="SLRP"/>
</dbReference>
<keyword evidence="5" id="KW-1185">Reference proteome</keyword>
<keyword evidence="3" id="KW-0472">Membrane</keyword>
<dbReference type="GeneID" id="106469854"/>
<dbReference type="PANTHER" id="PTHR45712">
    <property type="entry name" value="AGAP008170-PA"/>
    <property type="match status" value="1"/>
</dbReference>